<evidence type="ECO:0000313" key="3">
    <source>
        <dbReference type="Proteomes" id="UP000664521"/>
    </source>
</evidence>
<dbReference type="EMBL" id="CAJPDS010000038">
    <property type="protein sequence ID" value="CAF9925389.1"/>
    <property type="molecule type" value="Genomic_DNA"/>
</dbReference>
<feature type="region of interest" description="Disordered" evidence="1">
    <location>
        <begin position="1"/>
        <end position="57"/>
    </location>
</feature>
<feature type="compositionally biased region" description="Pro residues" evidence="1">
    <location>
        <begin position="48"/>
        <end position="57"/>
    </location>
</feature>
<accession>A0A8H3IT72</accession>
<protein>
    <submittedName>
        <fullName evidence="2">Uncharacterized protein</fullName>
    </submittedName>
</protein>
<dbReference type="AlphaFoldDB" id="A0A8H3IT72"/>
<keyword evidence="3" id="KW-1185">Reference proteome</keyword>
<name>A0A8H3IT72_9LECA</name>
<comment type="caution">
    <text evidence="2">The sequence shown here is derived from an EMBL/GenBank/DDBJ whole genome shotgun (WGS) entry which is preliminary data.</text>
</comment>
<dbReference type="Proteomes" id="UP000664521">
    <property type="component" value="Unassembled WGS sequence"/>
</dbReference>
<evidence type="ECO:0000256" key="1">
    <source>
        <dbReference type="SAM" id="MobiDB-lite"/>
    </source>
</evidence>
<reference evidence="2" key="1">
    <citation type="submission" date="2021-03" db="EMBL/GenBank/DDBJ databases">
        <authorList>
            <person name="Tagirdzhanova G."/>
        </authorList>
    </citation>
    <scope>NUCLEOTIDE SEQUENCE</scope>
</reference>
<proteinExistence type="predicted"/>
<evidence type="ECO:0000313" key="2">
    <source>
        <dbReference type="EMBL" id="CAF9925389.1"/>
    </source>
</evidence>
<feature type="compositionally biased region" description="Acidic residues" evidence="1">
    <location>
        <begin position="19"/>
        <end position="33"/>
    </location>
</feature>
<gene>
    <name evidence="2" type="ORF">HETSPECPRED_005823</name>
</gene>
<organism evidence="2 3">
    <name type="scientific">Heterodermia speciosa</name>
    <dbReference type="NCBI Taxonomy" id="116794"/>
    <lineage>
        <taxon>Eukaryota</taxon>
        <taxon>Fungi</taxon>
        <taxon>Dikarya</taxon>
        <taxon>Ascomycota</taxon>
        <taxon>Pezizomycotina</taxon>
        <taxon>Lecanoromycetes</taxon>
        <taxon>OSLEUM clade</taxon>
        <taxon>Lecanoromycetidae</taxon>
        <taxon>Caliciales</taxon>
        <taxon>Physciaceae</taxon>
        <taxon>Heterodermia</taxon>
    </lineage>
</organism>
<sequence>MAEYHGTGSEDDPIRIDLSGDDTQDPDLPDWDQETILSREGSTSSYNPPEPIWFQPPLPRPRFERAFPRPYTRFGRAPALPEQELLLFPIVEVSQVRAIRPPATPQELLQMQQNNQIQEVRFERTELRLYLKLGPAGNYDCWQGKFDIWSFEVPEHLIRDSL</sequence>